<organism evidence="2 3">
    <name type="scientific">Roseomonas haemaphysalidis</name>
    <dbReference type="NCBI Taxonomy" id="2768162"/>
    <lineage>
        <taxon>Bacteria</taxon>
        <taxon>Pseudomonadati</taxon>
        <taxon>Pseudomonadota</taxon>
        <taxon>Alphaproteobacteria</taxon>
        <taxon>Acetobacterales</taxon>
        <taxon>Roseomonadaceae</taxon>
        <taxon>Roseomonas</taxon>
    </lineage>
</organism>
<name>A0ABS3KKW1_9PROT</name>
<feature type="domain" description="SGNH hydrolase-type esterase" evidence="1">
    <location>
        <begin position="13"/>
        <end position="200"/>
    </location>
</feature>
<evidence type="ECO:0000259" key="1">
    <source>
        <dbReference type="Pfam" id="PF13472"/>
    </source>
</evidence>
<dbReference type="CDD" id="cd00229">
    <property type="entry name" value="SGNH_hydrolase"/>
    <property type="match status" value="1"/>
</dbReference>
<gene>
    <name evidence="2" type="ORF">IAI61_03600</name>
</gene>
<proteinExistence type="predicted"/>
<dbReference type="InterPro" id="IPR036514">
    <property type="entry name" value="SGNH_hydro_sf"/>
</dbReference>
<dbReference type="GO" id="GO:0016787">
    <property type="term" value="F:hydrolase activity"/>
    <property type="evidence" value="ECO:0007669"/>
    <property type="project" value="UniProtKB-KW"/>
</dbReference>
<protein>
    <submittedName>
        <fullName evidence="2">SGNH/GDSL hydrolase family protein</fullName>
    </submittedName>
</protein>
<keyword evidence="3" id="KW-1185">Reference proteome</keyword>
<sequence>MNGISLPVTSTLVLGDSISVGTGDGIATGEGISPPYGTRGFIARSLFGLGLPFINNGRGGNRISIDGNLANSWRRLAPLDQCRVVLCNLGTNDSGGSLAAFQNSYASLNRVVVSSGGKLIPCTLGPRTNATNDGPLRNDTTNREFIDVANAWLRTNPFGNGYFDHSAAVCDPSDQTRWNPSFAVPASFDGLHPMPDAHRASAAALSAKIANFIM</sequence>
<comment type="caution">
    <text evidence="2">The sequence shown here is derived from an EMBL/GenBank/DDBJ whole genome shotgun (WGS) entry which is preliminary data.</text>
</comment>
<keyword evidence="2" id="KW-0378">Hydrolase</keyword>
<dbReference type="InterPro" id="IPR013830">
    <property type="entry name" value="SGNH_hydro"/>
</dbReference>
<evidence type="ECO:0000313" key="2">
    <source>
        <dbReference type="EMBL" id="MBO1078103.1"/>
    </source>
</evidence>
<accession>A0ABS3KKW1</accession>
<dbReference type="EMBL" id="JACTNG010000002">
    <property type="protein sequence ID" value="MBO1078103.1"/>
    <property type="molecule type" value="Genomic_DNA"/>
</dbReference>
<evidence type="ECO:0000313" key="3">
    <source>
        <dbReference type="Proteomes" id="UP001518989"/>
    </source>
</evidence>
<dbReference type="Pfam" id="PF13472">
    <property type="entry name" value="Lipase_GDSL_2"/>
    <property type="match status" value="1"/>
</dbReference>
<reference evidence="2 3" key="1">
    <citation type="submission" date="2020-09" db="EMBL/GenBank/DDBJ databases">
        <title>Roseomonas.</title>
        <authorList>
            <person name="Zhu W."/>
        </authorList>
    </citation>
    <scope>NUCLEOTIDE SEQUENCE [LARGE SCALE GENOMIC DNA]</scope>
    <source>
        <strain evidence="2 3">573</strain>
    </source>
</reference>
<dbReference type="Gene3D" id="3.40.50.1110">
    <property type="entry name" value="SGNH hydrolase"/>
    <property type="match status" value="1"/>
</dbReference>
<dbReference type="Proteomes" id="UP001518989">
    <property type="component" value="Unassembled WGS sequence"/>
</dbReference>
<dbReference type="SUPFAM" id="SSF52266">
    <property type="entry name" value="SGNH hydrolase"/>
    <property type="match status" value="1"/>
</dbReference>